<evidence type="ECO:0000313" key="7">
    <source>
        <dbReference type="Proteomes" id="UP001374579"/>
    </source>
</evidence>
<dbReference type="PROSITE" id="PS50088">
    <property type="entry name" value="ANK_REPEAT"/>
    <property type="match status" value="11"/>
</dbReference>
<keyword evidence="7" id="KW-1185">Reference proteome</keyword>
<protein>
    <recommendedName>
        <fullName evidence="5">Novel STAND NTPase 3 domain-containing protein</fullName>
    </recommendedName>
</protein>
<feature type="repeat" description="ANK" evidence="3">
    <location>
        <begin position="765"/>
        <end position="797"/>
    </location>
</feature>
<gene>
    <name evidence="6" type="ORF">V1264_022829</name>
</gene>
<feature type="repeat" description="ANK" evidence="3">
    <location>
        <begin position="897"/>
        <end position="929"/>
    </location>
</feature>
<comment type="caution">
    <text evidence="6">The sequence shown here is derived from an EMBL/GenBank/DDBJ whole genome shotgun (WGS) entry which is preliminary data.</text>
</comment>
<evidence type="ECO:0000256" key="1">
    <source>
        <dbReference type="ARBA" id="ARBA00022737"/>
    </source>
</evidence>
<feature type="repeat" description="ANK" evidence="3">
    <location>
        <begin position="864"/>
        <end position="896"/>
    </location>
</feature>
<keyword evidence="2 3" id="KW-0040">ANK repeat</keyword>
<dbReference type="InterPro" id="IPR027417">
    <property type="entry name" value="P-loop_NTPase"/>
</dbReference>
<dbReference type="SMART" id="SM00248">
    <property type="entry name" value="ANK"/>
    <property type="match status" value="12"/>
</dbReference>
<evidence type="ECO:0000256" key="3">
    <source>
        <dbReference type="PROSITE-ProRule" id="PRU00023"/>
    </source>
</evidence>
<feature type="region of interest" description="Disordered" evidence="4">
    <location>
        <begin position="1"/>
        <end position="133"/>
    </location>
</feature>
<dbReference type="Gene3D" id="1.25.40.20">
    <property type="entry name" value="Ankyrin repeat-containing domain"/>
    <property type="match status" value="6"/>
</dbReference>
<feature type="repeat" description="ANK" evidence="3">
    <location>
        <begin position="996"/>
        <end position="1028"/>
    </location>
</feature>
<feature type="domain" description="Novel STAND NTPase 3" evidence="5">
    <location>
        <begin position="136"/>
        <end position="259"/>
    </location>
</feature>
<dbReference type="Pfam" id="PF12796">
    <property type="entry name" value="Ank_2"/>
    <property type="match status" value="3"/>
</dbReference>
<evidence type="ECO:0000256" key="2">
    <source>
        <dbReference type="ARBA" id="ARBA00023043"/>
    </source>
</evidence>
<feature type="compositionally biased region" description="Low complexity" evidence="4">
    <location>
        <begin position="22"/>
        <end position="41"/>
    </location>
</feature>
<feature type="repeat" description="ANK" evidence="3">
    <location>
        <begin position="831"/>
        <end position="863"/>
    </location>
</feature>
<dbReference type="InterPro" id="IPR036770">
    <property type="entry name" value="Ankyrin_rpt-contain_sf"/>
</dbReference>
<accession>A0AAN9B608</accession>
<evidence type="ECO:0000313" key="6">
    <source>
        <dbReference type="EMBL" id="KAK7099773.1"/>
    </source>
</evidence>
<dbReference type="PROSITE" id="PS50297">
    <property type="entry name" value="ANK_REP_REGION"/>
    <property type="match status" value="10"/>
</dbReference>
<feature type="repeat" description="ANK" evidence="3">
    <location>
        <begin position="704"/>
        <end position="731"/>
    </location>
</feature>
<feature type="repeat" description="ANK" evidence="3">
    <location>
        <begin position="798"/>
        <end position="830"/>
    </location>
</feature>
<dbReference type="InterPro" id="IPR050745">
    <property type="entry name" value="Multifunctional_regulatory"/>
</dbReference>
<feature type="repeat" description="ANK" evidence="3">
    <location>
        <begin position="732"/>
        <end position="764"/>
    </location>
</feature>
<keyword evidence="1" id="KW-0677">Repeat</keyword>
<feature type="compositionally biased region" description="Basic and acidic residues" evidence="4">
    <location>
        <begin position="60"/>
        <end position="73"/>
    </location>
</feature>
<feature type="repeat" description="ANK" evidence="3">
    <location>
        <begin position="930"/>
        <end position="962"/>
    </location>
</feature>
<feature type="repeat" description="ANK" evidence="3">
    <location>
        <begin position="963"/>
        <end position="995"/>
    </location>
</feature>
<dbReference type="PANTHER" id="PTHR24189:SF50">
    <property type="entry name" value="ANKYRIN REPEAT AND SOCS BOX PROTEIN 2"/>
    <property type="match status" value="1"/>
</dbReference>
<evidence type="ECO:0000259" key="5">
    <source>
        <dbReference type="Pfam" id="PF20720"/>
    </source>
</evidence>
<dbReference type="PRINTS" id="PR01415">
    <property type="entry name" value="ANKYRIN"/>
</dbReference>
<sequence length="1108" mass="119845">MEDAEDKDDGQTEKQCPPVIKAASTTTTTASTSETSAATSAKDNTVPEATADQTLSGGSHTEDTAAAEKRSIKNDVTSETPKQKHDDVKPKPEGAHDASAAKGDAQATDTAPQTPKEDPSKRPKAKAKEEDEVITVSTEDLKAAAQTLQKYGRVILCGPPGTGKTSLAYALLNVFGQQGYVAKMSTIMCGACHMGLTEGGGPKRICLVDGMMGETRAHRETYYDCRSFLFNTQRVVSRTEFNALLVVTVLPHILKDVEVLDMGTHAPLADPRVVMRLTRNPVQPELPFVPRVENFVPLLNRMLRDTAMGNTLSALLGLTMQGEGFFLHHPPPIQKKLEEMGYRDVSCYGLAEYEDLLRGFIFADQGKGFASRTVYEGAGLALGRAYAINMLLRSCDAEFLTKYVRNDPDAKDTLTSVVIPMHGGYRRELMTQRLYEELTQGKVMEICQHPSLAYLVVLQELQEHCSAQKNFTQRLMSAVDAENGLPLLYWSVWNPSPHLNHWCLTELNRQVKREKVLTQHVLASLLASVLFAESGDSSLVEAAEIVKQVSRLKFKPDAELLRLTFPVPTVRKEDAGERLEQVKTRLKTSLRYLEDPAYPVPSSLLSVDVSDEGIRVELPSHAWYLVLRLLTDREGEEADEKGNTILHVAADVGDLGVIRLVLNTRASVTARNTKGFTPPQLAALRKPSSGKGGEAAALPSPADLHAACKKGDVEQVKVILCQGVSVDGKDDKGNSPLHTAIREGHAELVSLLAQLDADMNAPNEEGATPLHEASASGKQDLARMLLENGARVNATDVQGFTPLHAACSQGHTGIAALLIEKQAEINAKNKEGKSPLLSACQNGHAETAQLLLKLQADVNAANKSGNTALHKACEMGNADIVGILLQHNADVTVKNDDNLTALHAACKGGNVDIVSLLIEHNADIHHVNPLGETVLHIACKESSFNIVNLLLQNSAGVNAVSTSGDTALHKACERGNTELVGLLLQQHVEVNTKNQAGDTALHKACNEGNAEIVRLLLDKGAQVNAMNEKGDTALHTACEWSDLSYLLETVCQVSQEASEQRKAEIVSVLLQHNADVSVKNSRGKSPADMVRDMEHKGPVFADLLSRAG</sequence>
<dbReference type="AlphaFoldDB" id="A0AAN9B608"/>
<dbReference type="EMBL" id="JBAMIC010000011">
    <property type="protein sequence ID" value="KAK7099773.1"/>
    <property type="molecule type" value="Genomic_DNA"/>
</dbReference>
<organism evidence="6 7">
    <name type="scientific">Littorina saxatilis</name>
    <dbReference type="NCBI Taxonomy" id="31220"/>
    <lineage>
        <taxon>Eukaryota</taxon>
        <taxon>Metazoa</taxon>
        <taxon>Spiralia</taxon>
        <taxon>Lophotrochozoa</taxon>
        <taxon>Mollusca</taxon>
        <taxon>Gastropoda</taxon>
        <taxon>Caenogastropoda</taxon>
        <taxon>Littorinimorpha</taxon>
        <taxon>Littorinoidea</taxon>
        <taxon>Littorinidae</taxon>
        <taxon>Littorina</taxon>
    </lineage>
</organism>
<dbReference type="SUPFAM" id="SSF52540">
    <property type="entry name" value="P-loop containing nucleoside triphosphate hydrolases"/>
    <property type="match status" value="1"/>
</dbReference>
<dbReference type="SUPFAM" id="SSF48403">
    <property type="entry name" value="Ankyrin repeat"/>
    <property type="match status" value="2"/>
</dbReference>
<proteinExistence type="predicted"/>
<dbReference type="Gene3D" id="3.40.50.300">
    <property type="entry name" value="P-loop containing nucleotide triphosphate hydrolases"/>
    <property type="match status" value="1"/>
</dbReference>
<feature type="repeat" description="ANK" evidence="3">
    <location>
        <begin position="641"/>
        <end position="673"/>
    </location>
</feature>
<reference evidence="6 7" key="1">
    <citation type="submission" date="2024-02" db="EMBL/GenBank/DDBJ databases">
        <title>Chromosome-scale genome assembly of the rough periwinkle Littorina saxatilis.</title>
        <authorList>
            <person name="De Jode A."/>
            <person name="Faria R."/>
            <person name="Formenti G."/>
            <person name="Sims Y."/>
            <person name="Smith T.P."/>
            <person name="Tracey A."/>
            <person name="Wood J.M.D."/>
            <person name="Zagrodzka Z.B."/>
            <person name="Johannesson K."/>
            <person name="Butlin R.K."/>
            <person name="Leder E.H."/>
        </authorList>
    </citation>
    <scope>NUCLEOTIDE SEQUENCE [LARGE SCALE GENOMIC DNA]</scope>
    <source>
        <strain evidence="6">Snail1</strain>
        <tissue evidence="6">Muscle</tissue>
    </source>
</reference>
<feature type="compositionally biased region" description="Basic and acidic residues" evidence="4">
    <location>
        <begin position="115"/>
        <end position="129"/>
    </location>
</feature>
<dbReference type="InterPro" id="IPR002110">
    <property type="entry name" value="Ankyrin_rpt"/>
</dbReference>
<dbReference type="InterPro" id="IPR049050">
    <property type="entry name" value="nSTAND3"/>
</dbReference>
<feature type="compositionally biased region" description="Basic and acidic residues" evidence="4">
    <location>
        <begin position="81"/>
        <end position="96"/>
    </location>
</feature>
<name>A0AAN9B608_9CAEN</name>
<dbReference type="Pfam" id="PF20720">
    <property type="entry name" value="nSTAND3"/>
    <property type="match status" value="1"/>
</dbReference>
<evidence type="ECO:0000256" key="4">
    <source>
        <dbReference type="SAM" id="MobiDB-lite"/>
    </source>
</evidence>
<dbReference type="Pfam" id="PF00023">
    <property type="entry name" value="Ank"/>
    <property type="match status" value="3"/>
</dbReference>
<dbReference type="PANTHER" id="PTHR24189">
    <property type="entry name" value="MYOTROPHIN"/>
    <property type="match status" value="1"/>
</dbReference>
<dbReference type="Proteomes" id="UP001374579">
    <property type="component" value="Unassembled WGS sequence"/>
</dbReference>